<dbReference type="OrthoDB" id="687841at2759"/>
<dbReference type="AlphaFoldDB" id="A0A843V2V2"/>
<dbReference type="Pfam" id="PF00232">
    <property type="entry name" value="Glyco_hydro_1"/>
    <property type="match status" value="1"/>
</dbReference>
<sequence>MEPFIAAHNMVLAHLHAVETYRKHYQSEQGGKIGIAVHAIMYEPLRDVEDDRQAARRKLAFNNAWFLDPLVFGDYPREMRSVLGSRLPRFTQRESQRLLKAGLDFVGVNHYTTLYAKDCMHSSPCESGGSAIEGFVYVSGESDGIPIGEQTACSTFYVVPDGMERLISYLKRRYNNTPMFLAENGYAQLDQPNESVEILLNDYKRMEYHRKYLAALANAMRDGADVRGYFVWSLLDNFEWLYGYTRRFGLYHVDYTTLKRTPKLSAKWYRDFLANSASLIWPGGERGLSYMYSTEPDHKPVAEM</sequence>
<name>A0A843V2V2_COLES</name>
<dbReference type="Proteomes" id="UP000652761">
    <property type="component" value="Unassembled WGS sequence"/>
</dbReference>
<dbReference type="InterPro" id="IPR001360">
    <property type="entry name" value="Glyco_hydro_1"/>
</dbReference>
<dbReference type="GO" id="GO:0008422">
    <property type="term" value="F:beta-glucosidase activity"/>
    <property type="evidence" value="ECO:0007669"/>
    <property type="project" value="UniProtKB-ARBA"/>
</dbReference>
<proteinExistence type="inferred from homology"/>
<dbReference type="PANTHER" id="PTHR10353">
    <property type="entry name" value="GLYCOSYL HYDROLASE"/>
    <property type="match status" value="1"/>
</dbReference>
<evidence type="ECO:0008006" key="5">
    <source>
        <dbReference type="Google" id="ProtNLM"/>
    </source>
</evidence>
<dbReference type="Gene3D" id="3.20.20.80">
    <property type="entry name" value="Glycosidases"/>
    <property type="match status" value="1"/>
</dbReference>
<evidence type="ECO:0000256" key="1">
    <source>
        <dbReference type="ARBA" id="ARBA00010838"/>
    </source>
</evidence>
<dbReference type="InterPro" id="IPR017853">
    <property type="entry name" value="GH"/>
</dbReference>
<dbReference type="PRINTS" id="PR00131">
    <property type="entry name" value="GLHYDRLASE1"/>
</dbReference>
<dbReference type="EMBL" id="NMUH01001152">
    <property type="protein sequence ID" value="MQL89476.1"/>
    <property type="molecule type" value="Genomic_DNA"/>
</dbReference>
<dbReference type="GO" id="GO:0005975">
    <property type="term" value="P:carbohydrate metabolic process"/>
    <property type="evidence" value="ECO:0007669"/>
    <property type="project" value="InterPro"/>
</dbReference>
<dbReference type="SUPFAM" id="SSF51445">
    <property type="entry name" value="(Trans)glycosidases"/>
    <property type="match status" value="1"/>
</dbReference>
<evidence type="ECO:0000256" key="2">
    <source>
        <dbReference type="RuleBase" id="RU003690"/>
    </source>
</evidence>
<accession>A0A843V2V2</accession>
<reference evidence="3" key="1">
    <citation type="submission" date="2017-07" db="EMBL/GenBank/DDBJ databases">
        <title>Taro Niue Genome Assembly and Annotation.</title>
        <authorList>
            <person name="Atibalentja N."/>
            <person name="Keating K."/>
            <person name="Fields C.J."/>
        </authorList>
    </citation>
    <scope>NUCLEOTIDE SEQUENCE</scope>
    <source>
        <strain evidence="3">Niue_2</strain>
        <tissue evidence="3">Leaf</tissue>
    </source>
</reference>
<protein>
    <recommendedName>
        <fullName evidence="5">Beta-glucosidase</fullName>
    </recommendedName>
</protein>
<evidence type="ECO:0000313" key="3">
    <source>
        <dbReference type="EMBL" id="MQL89476.1"/>
    </source>
</evidence>
<organism evidence="3 4">
    <name type="scientific">Colocasia esculenta</name>
    <name type="common">Wild taro</name>
    <name type="synonym">Arum esculentum</name>
    <dbReference type="NCBI Taxonomy" id="4460"/>
    <lineage>
        <taxon>Eukaryota</taxon>
        <taxon>Viridiplantae</taxon>
        <taxon>Streptophyta</taxon>
        <taxon>Embryophyta</taxon>
        <taxon>Tracheophyta</taxon>
        <taxon>Spermatophyta</taxon>
        <taxon>Magnoliopsida</taxon>
        <taxon>Liliopsida</taxon>
        <taxon>Araceae</taxon>
        <taxon>Aroideae</taxon>
        <taxon>Colocasieae</taxon>
        <taxon>Colocasia</taxon>
    </lineage>
</organism>
<keyword evidence="4" id="KW-1185">Reference proteome</keyword>
<comment type="similarity">
    <text evidence="1 2">Belongs to the glycosyl hydrolase 1 family.</text>
</comment>
<evidence type="ECO:0000313" key="4">
    <source>
        <dbReference type="Proteomes" id="UP000652761"/>
    </source>
</evidence>
<comment type="caution">
    <text evidence="3">The sequence shown here is derived from an EMBL/GenBank/DDBJ whole genome shotgun (WGS) entry which is preliminary data.</text>
</comment>
<dbReference type="PANTHER" id="PTHR10353:SF175">
    <property type="entry name" value="BETA-GLUCOSIDASE 18-LIKE ISOFORM X1"/>
    <property type="match status" value="1"/>
</dbReference>
<gene>
    <name evidence="3" type="ORF">Taro_022047</name>
</gene>